<comment type="caution">
    <text evidence="2">The sequence shown here is derived from an EMBL/GenBank/DDBJ whole genome shotgun (WGS) entry which is preliminary data.</text>
</comment>
<feature type="compositionally biased region" description="Polar residues" evidence="1">
    <location>
        <begin position="63"/>
        <end position="72"/>
    </location>
</feature>
<feature type="compositionally biased region" description="Basic residues" evidence="1">
    <location>
        <begin position="251"/>
        <end position="262"/>
    </location>
</feature>
<organism evidence="2 3">
    <name type="scientific">Rubroshorea leprosula</name>
    <dbReference type="NCBI Taxonomy" id="152421"/>
    <lineage>
        <taxon>Eukaryota</taxon>
        <taxon>Viridiplantae</taxon>
        <taxon>Streptophyta</taxon>
        <taxon>Embryophyta</taxon>
        <taxon>Tracheophyta</taxon>
        <taxon>Spermatophyta</taxon>
        <taxon>Magnoliopsida</taxon>
        <taxon>eudicotyledons</taxon>
        <taxon>Gunneridae</taxon>
        <taxon>Pentapetalae</taxon>
        <taxon>rosids</taxon>
        <taxon>malvids</taxon>
        <taxon>Malvales</taxon>
        <taxon>Dipterocarpaceae</taxon>
        <taxon>Rubroshorea</taxon>
    </lineage>
</organism>
<dbReference type="AlphaFoldDB" id="A0AAV5KXJ6"/>
<dbReference type="PANTHER" id="PTHR47911:SF1">
    <property type="entry name" value="OS06G0664400 PROTEIN"/>
    <property type="match status" value="1"/>
</dbReference>
<evidence type="ECO:0000256" key="1">
    <source>
        <dbReference type="SAM" id="MobiDB-lite"/>
    </source>
</evidence>
<reference evidence="2 3" key="1">
    <citation type="journal article" date="2021" name="Commun. Biol.">
        <title>The genome of Shorea leprosula (Dipterocarpaceae) highlights the ecological relevance of drought in aseasonal tropical rainforests.</title>
        <authorList>
            <person name="Ng K.K.S."/>
            <person name="Kobayashi M.J."/>
            <person name="Fawcett J.A."/>
            <person name="Hatakeyama M."/>
            <person name="Paape T."/>
            <person name="Ng C.H."/>
            <person name="Ang C.C."/>
            <person name="Tnah L.H."/>
            <person name="Lee C.T."/>
            <person name="Nishiyama T."/>
            <person name="Sese J."/>
            <person name="O'Brien M.J."/>
            <person name="Copetti D."/>
            <person name="Mohd Noor M.I."/>
            <person name="Ong R.C."/>
            <person name="Putra M."/>
            <person name="Sireger I.Z."/>
            <person name="Indrioko S."/>
            <person name="Kosugi Y."/>
            <person name="Izuno A."/>
            <person name="Isagi Y."/>
            <person name="Lee S.L."/>
            <person name="Shimizu K.K."/>
        </authorList>
    </citation>
    <scope>NUCLEOTIDE SEQUENCE [LARGE SCALE GENOMIC DNA]</scope>
    <source>
        <strain evidence="2">214</strain>
    </source>
</reference>
<feature type="compositionally biased region" description="Low complexity" evidence="1">
    <location>
        <begin position="23"/>
        <end position="37"/>
    </location>
</feature>
<dbReference type="PANTHER" id="PTHR47911">
    <property type="entry name" value="HYDROXYPROLINE-RICH GLYCOPROTEIN-LIKE"/>
    <property type="match status" value="1"/>
</dbReference>
<feature type="compositionally biased region" description="Polar residues" evidence="1">
    <location>
        <begin position="7"/>
        <end position="22"/>
    </location>
</feature>
<gene>
    <name evidence="2" type="ORF">SLEP1_g38317</name>
</gene>
<feature type="compositionally biased region" description="Low complexity" evidence="1">
    <location>
        <begin position="196"/>
        <end position="212"/>
    </location>
</feature>
<dbReference type="EMBL" id="BPVZ01000082">
    <property type="protein sequence ID" value="GKV29382.1"/>
    <property type="molecule type" value="Genomic_DNA"/>
</dbReference>
<sequence>MRRTIGRSLQISSNHYNGSLTQTPFLLQSSSPFSTSGSGRGRGGGVPPAPPQFDFVRPESDESGQGSPQPTQVGLGHGRGRPSDAVLPSFSSFVSPVRQSQIGSGRGRVASESSAADESSSLGQSKQPIFIPKKDVDGFDSAIESAAKPKPTQSSETNLPSSILSVLPGAGRGKPLKQPIPAAQVNEENRHIRVRQQPSRSAPAADPSPAQPKLSQEEAVKKAMGILSRGGDGEDAGGMVRARAEGGRGRGMGRARGRGRGRGRGDRRMVVDRSNVKYSEEADDSYAGDEADEEKLIQEIGLENVNSIVDGFLDASSRVVHPPLDDAYLDAFHTNCLIECEPEFLMGDFGTNPDIDDKPPIPLHDALEKAKPFLMAYEGIQSQEEWEEAVKEAMERVPLWEKVIDQYCGPDRITAKKQQEELERIAKTIPNSVPTSVKQFANHAVLSLQSNPGWGFDKKFQFMDKLAREVSQQHS</sequence>
<feature type="compositionally biased region" description="Acidic residues" evidence="1">
    <location>
        <begin position="281"/>
        <end position="291"/>
    </location>
</feature>
<feature type="compositionally biased region" description="Low complexity" evidence="1">
    <location>
        <begin position="88"/>
        <end position="101"/>
    </location>
</feature>
<feature type="compositionally biased region" description="Polar residues" evidence="1">
    <location>
        <begin position="151"/>
        <end position="164"/>
    </location>
</feature>
<evidence type="ECO:0000313" key="2">
    <source>
        <dbReference type="EMBL" id="GKV29382.1"/>
    </source>
</evidence>
<accession>A0AAV5KXJ6</accession>
<protein>
    <submittedName>
        <fullName evidence="2">Uncharacterized protein</fullName>
    </submittedName>
</protein>
<feature type="compositionally biased region" description="Basic and acidic residues" evidence="1">
    <location>
        <begin position="263"/>
        <end position="280"/>
    </location>
</feature>
<keyword evidence="3" id="KW-1185">Reference proteome</keyword>
<feature type="region of interest" description="Disordered" evidence="1">
    <location>
        <begin position="1"/>
        <end position="221"/>
    </location>
</feature>
<dbReference type="Proteomes" id="UP001054252">
    <property type="component" value="Unassembled WGS sequence"/>
</dbReference>
<evidence type="ECO:0000313" key="3">
    <source>
        <dbReference type="Proteomes" id="UP001054252"/>
    </source>
</evidence>
<proteinExistence type="predicted"/>
<name>A0AAV5KXJ6_9ROSI</name>
<feature type="compositionally biased region" description="Low complexity" evidence="1">
    <location>
        <begin position="110"/>
        <end position="121"/>
    </location>
</feature>
<feature type="region of interest" description="Disordered" evidence="1">
    <location>
        <begin position="244"/>
        <end position="291"/>
    </location>
</feature>